<accession>A0A6A4LU66</accession>
<evidence type="ECO:0000256" key="3">
    <source>
        <dbReference type="ARBA" id="ARBA00022630"/>
    </source>
</evidence>
<comment type="caution">
    <text evidence="9">The sequence shown here is derived from an EMBL/GenBank/DDBJ whole genome shotgun (WGS) entry which is preliminary data.</text>
</comment>
<dbReference type="GO" id="GO:0008531">
    <property type="term" value="F:riboflavin kinase activity"/>
    <property type="evidence" value="ECO:0007669"/>
    <property type="project" value="UniProtKB-EC"/>
</dbReference>
<dbReference type="GO" id="GO:0005524">
    <property type="term" value="F:ATP binding"/>
    <property type="evidence" value="ECO:0007669"/>
    <property type="project" value="UniProtKB-KW"/>
</dbReference>
<evidence type="ECO:0000256" key="4">
    <source>
        <dbReference type="ARBA" id="ARBA00022643"/>
    </source>
</evidence>
<dbReference type="Gene3D" id="2.40.30.30">
    <property type="entry name" value="Riboflavin kinase-like"/>
    <property type="match status" value="1"/>
</dbReference>
<dbReference type="SUPFAM" id="SSF82114">
    <property type="entry name" value="Riboflavin kinase-like"/>
    <property type="match status" value="1"/>
</dbReference>
<evidence type="ECO:0000313" key="9">
    <source>
        <dbReference type="EMBL" id="KAE9458999.1"/>
    </source>
</evidence>
<dbReference type="GO" id="GO:0009231">
    <property type="term" value="P:riboflavin biosynthetic process"/>
    <property type="evidence" value="ECO:0007669"/>
    <property type="project" value="InterPro"/>
</dbReference>
<dbReference type="UniPathway" id="UPA00276">
    <property type="reaction ID" value="UER00406"/>
</dbReference>
<evidence type="ECO:0000256" key="5">
    <source>
        <dbReference type="ARBA" id="ARBA00022679"/>
    </source>
</evidence>
<evidence type="ECO:0000313" key="10">
    <source>
        <dbReference type="Proteomes" id="UP000428333"/>
    </source>
</evidence>
<evidence type="ECO:0000256" key="1">
    <source>
        <dbReference type="ARBA" id="ARBA00005201"/>
    </source>
</evidence>
<name>A0A6A4LU66_9ERIC</name>
<dbReference type="InterPro" id="IPR015865">
    <property type="entry name" value="Riboflavin_kinase_bac/euk"/>
</dbReference>
<dbReference type="EMBL" id="QEFC01001219">
    <property type="protein sequence ID" value="KAE9458999.1"/>
    <property type="molecule type" value="Genomic_DNA"/>
</dbReference>
<keyword evidence="7" id="KW-0067">ATP-binding</keyword>
<protein>
    <recommendedName>
        <fullName evidence="2">riboflavin kinase</fullName>
        <ecNumber evidence="2">2.7.1.26</ecNumber>
    </recommendedName>
</protein>
<dbReference type="InterPro" id="IPR023465">
    <property type="entry name" value="Riboflavin_kinase_dom_sf"/>
</dbReference>
<organism evidence="9 10">
    <name type="scientific">Rhododendron williamsianum</name>
    <dbReference type="NCBI Taxonomy" id="262921"/>
    <lineage>
        <taxon>Eukaryota</taxon>
        <taxon>Viridiplantae</taxon>
        <taxon>Streptophyta</taxon>
        <taxon>Embryophyta</taxon>
        <taxon>Tracheophyta</taxon>
        <taxon>Spermatophyta</taxon>
        <taxon>Magnoliopsida</taxon>
        <taxon>eudicotyledons</taxon>
        <taxon>Gunneridae</taxon>
        <taxon>Pentapetalae</taxon>
        <taxon>asterids</taxon>
        <taxon>Ericales</taxon>
        <taxon>Ericaceae</taxon>
        <taxon>Ericoideae</taxon>
        <taxon>Rhodoreae</taxon>
        <taxon>Rhododendron</taxon>
    </lineage>
</organism>
<dbReference type="Proteomes" id="UP000428333">
    <property type="component" value="Linkage Group LG05"/>
</dbReference>
<feature type="non-terminal residue" evidence="9">
    <location>
        <position position="1"/>
    </location>
</feature>
<dbReference type="InterPro" id="IPR023468">
    <property type="entry name" value="Riboflavin_kinase"/>
</dbReference>
<sequence>VSSQLSMASDLPPLRLNPRPGVMAGKAAVIEAVAVPSHQKDSHLDAAPDEVINSHIDLRPENCDLPPFEDWVKGTLPIKPWYIEGPVIKGLVAALRCLASLQLIYQPKAIQLSFGTTFRGIFWLGWIIHTGIYKMVMSVGWNPYFNNAEKTIEPWLLHEFGDDFYGEDLPLLLLGIYGLRYHKTMIMNARRNMTGQFPIAREIDEKIHEDRRIAETALEFPMYSNYREDPYLKSSSLPGDIGRL</sequence>
<dbReference type="GO" id="GO:0009398">
    <property type="term" value="P:FMN biosynthetic process"/>
    <property type="evidence" value="ECO:0007669"/>
    <property type="project" value="UniProtKB-UniPathway"/>
</dbReference>
<dbReference type="Pfam" id="PF01687">
    <property type="entry name" value="Flavokinase"/>
    <property type="match status" value="1"/>
</dbReference>
<keyword evidence="5" id="KW-0808">Transferase</keyword>
<evidence type="ECO:0000256" key="2">
    <source>
        <dbReference type="ARBA" id="ARBA00012105"/>
    </source>
</evidence>
<dbReference type="EC" id="2.7.1.26" evidence="2"/>
<evidence type="ECO:0000259" key="8">
    <source>
        <dbReference type="Pfam" id="PF01687"/>
    </source>
</evidence>
<keyword evidence="10" id="KW-1185">Reference proteome</keyword>
<proteinExistence type="predicted"/>
<dbReference type="PANTHER" id="PTHR22749:SF6">
    <property type="entry name" value="RIBOFLAVIN KINASE"/>
    <property type="match status" value="1"/>
</dbReference>
<keyword evidence="6" id="KW-0547">Nucleotide-binding</keyword>
<evidence type="ECO:0000256" key="6">
    <source>
        <dbReference type="ARBA" id="ARBA00022741"/>
    </source>
</evidence>
<comment type="pathway">
    <text evidence="1">Cofactor biosynthesis; FMN biosynthesis; FMN from riboflavin (ATP route): step 1/1.</text>
</comment>
<feature type="domain" description="Riboflavin kinase" evidence="8">
    <location>
        <begin position="111"/>
        <end position="174"/>
    </location>
</feature>
<keyword evidence="4" id="KW-0288">FMN</keyword>
<gene>
    <name evidence="9" type="ORF">C3L33_09115</name>
</gene>
<dbReference type="OrthoDB" id="276388at2759"/>
<reference evidence="9 10" key="1">
    <citation type="journal article" date="2019" name="Genome Biol. Evol.">
        <title>The Rhododendron genome and chromosomal organization provide insight into shared whole-genome duplications across the heath family (Ericaceae).</title>
        <authorList>
            <person name="Soza V.L."/>
            <person name="Lindsley D."/>
            <person name="Waalkes A."/>
            <person name="Ramage E."/>
            <person name="Patwardhan R.P."/>
            <person name="Burton J.N."/>
            <person name="Adey A."/>
            <person name="Kumar A."/>
            <person name="Qiu R."/>
            <person name="Shendure J."/>
            <person name="Hall B."/>
        </authorList>
    </citation>
    <scope>NUCLEOTIDE SEQUENCE [LARGE SCALE GENOMIC DNA]</scope>
    <source>
        <strain evidence="9">RSF 1966-606</strain>
    </source>
</reference>
<dbReference type="PANTHER" id="PTHR22749">
    <property type="entry name" value="RIBOFLAVIN KINASE/FMN ADENYLYLTRANSFERASE"/>
    <property type="match status" value="1"/>
</dbReference>
<keyword evidence="3" id="KW-0285">Flavoprotein</keyword>
<evidence type="ECO:0000256" key="7">
    <source>
        <dbReference type="ARBA" id="ARBA00022840"/>
    </source>
</evidence>
<dbReference type="AlphaFoldDB" id="A0A6A4LU66"/>